<dbReference type="Gene3D" id="3.40.30.10">
    <property type="entry name" value="Glutaredoxin"/>
    <property type="match status" value="1"/>
</dbReference>
<dbReference type="KEGG" id="ccp:CHC_T00000949001"/>
<accession>R7QKP7</accession>
<dbReference type="AlphaFoldDB" id="R7QKP7"/>
<dbReference type="RefSeq" id="XP_005718233.1">
    <property type="nucleotide sequence ID" value="XM_005718176.1"/>
</dbReference>
<dbReference type="CDD" id="cd02961">
    <property type="entry name" value="PDI_a_family"/>
    <property type="match status" value="1"/>
</dbReference>
<dbReference type="InterPro" id="IPR036249">
    <property type="entry name" value="Thioredoxin-like_sf"/>
</dbReference>
<proteinExistence type="predicted"/>
<evidence type="ECO:0000313" key="1">
    <source>
        <dbReference type="EMBL" id="CDF38348.1"/>
    </source>
</evidence>
<dbReference type="EMBL" id="HG001918">
    <property type="protein sequence ID" value="CDF38348.1"/>
    <property type="molecule type" value="Genomic_DNA"/>
</dbReference>
<evidence type="ECO:0000313" key="2">
    <source>
        <dbReference type="Proteomes" id="UP000012073"/>
    </source>
</evidence>
<evidence type="ECO:0008006" key="3">
    <source>
        <dbReference type="Google" id="ProtNLM"/>
    </source>
</evidence>
<dbReference type="SUPFAM" id="SSF52833">
    <property type="entry name" value="Thioredoxin-like"/>
    <property type="match status" value="1"/>
</dbReference>
<reference evidence="2" key="1">
    <citation type="journal article" date="2013" name="Proc. Natl. Acad. Sci. U.S.A.">
        <title>Genome structure and metabolic features in the red seaweed Chondrus crispus shed light on evolution of the Archaeplastida.</title>
        <authorList>
            <person name="Collen J."/>
            <person name="Porcel B."/>
            <person name="Carre W."/>
            <person name="Ball S.G."/>
            <person name="Chaparro C."/>
            <person name="Tonon T."/>
            <person name="Barbeyron T."/>
            <person name="Michel G."/>
            <person name="Noel B."/>
            <person name="Valentin K."/>
            <person name="Elias M."/>
            <person name="Artiguenave F."/>
            <person name="Arun A."/>
            <person name="Aury J.M."/>
            <person name="Barbosa-Neto J.F."/>
            <person name="Bothwell J.H."/>
            <person name="Bouget F.Y."/>
            <person name="Brillet L."/>
            <person name="Cabello-Hurtado F."/>
            <person name="Capella-Gutierrez S."/>
            <person name="Charrier B."/>
            <person name="Cladiere L."/>
            <person name="Cock J.M."/>
            <person name="Coelho S.M."/>
            <person name="Colleoni C."/>
            <person name="Czjzek M."/>
            <person name="Da Silva C."/>
            <person name="Delage L."/>
            <person name="Denoeud F."/>
            <person name="Deschamps P."/>
            <person name="Dittami S.M."/>
            <person name="Gabaldon T."/>
            <person name="Gachon C.M."/>
            <person name="Groisillier A."/>
            <person name="Herve C."/>
            <person name="Jabbari K."/>
            <person name="Katinka M."/>
            <person name="Kloareg B."/>
            <person name="Kowalczyk N."/>
            <person name="Labadie K."/>
            <person name="Leblanc C."/>
            <person name="Lopez P.J."/>
            <person name="McLachlan D.H."/>
            <person name="Meslet-Cladiere L."/>
            <person name="Moustafa A."/>
            <person name="Nehr Z."/>
            <person name="Nyvall Collen P."/>
            <person name="Panaud O."/>
            <person name="Partensky F."/>
            <person name="Poulain J."/>
            <person name="Rensing S.A."/>
            <person name="Rousvoal S."/>
            <person name="Samson G."/>
            <person name="Symeonidi A."/>
            <person name="Weissenbach J."/>
            <person name="Zambounis A."/>
            <person name="Wincker P."/>
            <person name="Boyen C."/>
        </authorList>
    </citation>
    <scope>NUCLEOTIDE SEQUENCE [LARGE SCALE GENOMIC DNA]</scope>
    <source>
        <strain evidence="2">cv. Stackhouse</strain>
    </source>
</reference>
<sequence>MPDAITPLSSAVELISHLPLSAVTVVLLTAYWSFETDSARQALNVASTLVDCDAHSVSYYEVPISVHELHRTPPQSSWARVPWTEAHRAATAARNVTQGVPFLPAIRVFRNDGHGTVPYTHVDTFAPGALASHIMLHCAPEGKGEKRGALAELSRYTTPVSKDRFAREMRKEEFRSLGVLFMVRGGARGIVDRWDGRWEAVAKGVGMVNKGKAERQDLRQRWILSIVDVEKEGEMGERNGVVDGEPAVTLVDVSGDRTETRRIGGDVSWEWVRDALLRFEQGFEKRSSVGGGTGVLPEEGDGRGKILSFLRLGRKWRRFFSRECRLCLRSYLSGDMSGDTSGMCDGRVVVVAHAPWCGFSQRVMGVYRRLGDEGVDTVMVGEREVGLLPRFLDKMVDGFPTVLVVREEREGEFSVEEFEGPHNMEAIMARVRGGDEDARIKR</sequence>
<protein>
    <recommendedName>
        <fullName evidence="3">Thioredoxin domain-containing protein</fullName>
    </recommendedName>
</protein>
<dbReference type="Gramene" id="CDF38348">
    <property type="protein sequence ID" value="CDF38348"/>
    <property type="gene ID" value="CHC_T00000949001"/>
</dbReference>
<name>R7QKP7_CHOCR</name>
<dbReference type="Proteomes" id="UP000012073">
    <property type="component" value="Unassembled WGS sequence"/>
</dbReference>
<gene>
    <name evidence="1" type="ORF">CHC_T00000949001</name>
</gene>
<dbReference type="GeneID" id="17325950"/>
<keyword evidence="2" id="KW-1185">Reference proteome</keyword>
<organism evidence="1 2">
    <name type="scientific">Chondrus crispus</name>
    <name type="common">Carrageen Irish moss</name>
    <name type="synonym">Polymorpha crispa</name>
    <dbReference type="NCBI Taxonomy" id="2769"/>
    <lineage>
        <taxon>Eukaryota</taxon>
        <taxon>Rhodophyta</taxon>
        <taxon>Florideophyceae</taxon>
        <taxon>Rhodymeniophycidae</taxon>
        <taxon>Gigartinales</taxon>
        <taxon>Gigartinaceae</taxon>
        <taxon>Chondrus</taxon>
    </lineage>
</organism>